<evidence type="ECO:0000256" key="1">
    <source>
        <dbReference type="ARBA" id="ARBA00022723"/>
    </source>
</evidence>
<keyword evidence="7" id="KW-1185">Reference proteome</keyword>
<dbReference type="SUPFAM" id="SSF51197">
    <property type="entry name" value="Clavaminate synthase-like"/>
    <property type="match status" value="1"/>
</dbReference>
<gene>
    <name evidence="6" type="primary">GA20OX3</name>
    <name evidence="6" type="ORF">AXF42_Ash000150</name>
</gene>
<dbReference type="GO" id="GO:0046872">
    <property type="term" value="F:metal ion binding"/>
    <property type="evidence" value="ECO:0007669"/>
    <property type="project" value="UniProtKB-KW"/>
</dbReference>
<sequence>MSSQLLRHFLQSLQISDLIKPPLIIWLCMLANHVKLDKNSMKKPTSSMTEFTQVDEEAQRRISQAALLGRKSGQVHPAPLFKFSSHPGREGKKRSSKWDSNSNKPSSRPRSTGRSPPSPRPAESPSSTSQRRHSTARSSLRRHSPPWWRRSEPRPRTGDSSRNACEEYAEWLQNLGFRLLELLSLSLGLHAERLNKYFNDNTGYIRLNHYPSCPEPQLALGVGRHKDGGALTILSQDDVGGLDVKRKSDGEWVRVKPIPNSFIVNVGDIIQVWSNDEYESVEHRVSVNSERERFSFPFFFNPPFQTNIRPLEELTSEESPARYEEYNWGRFFKARRDSNFRKLNKENIQIYHFRKAL</sequence>
<evidence type="ECO:0000259" key="5">
    <source>
        <dbReference type="PROSITE" id="PS51471"/>
    </source>
</evidence>
<comment type="similarity">
    <text evidence="3">Belongs to the iron/ascorbate-dependent oxidoreductase family.</text>
</comment>
<feature type="region of interest" description="Disordered" evidence="4">
    <location>
        <begin position="69"/>
        <end position="162"/>
    </location>
</feature>
<reference evidence="6 7" key="1">
    <citation type="journal article" date="2017" name="Nature">
        <title>The Apostasia genome and the evolution of orchids.</title>
        <authorList>
            <person name="Zhang G.Q."/>
            <person name="Liu K.W."/>
            <person name="Li Z."/>
            <person name="Lohaus R."/>
            <person name="Hsiao Y.Y."/>
            <person name="Niu S.C."/>
            <person name="Wang J.Y."/>
            <person name="Lin Y.C."/>
            <person name="Xu Q."/>
            <person name="Chen L.J."/>
            <person name="Yoshida K."/>
            <person name="Fujiwara S."/>
            <person name="Wang Z.W."/>
            <person name="Zhang Y.Q."/>
            <person name="Mitsuda N."/>
            <person name="Wang M."/>
            <person name="Liu G.H."/>
            <person name="Pecoraro L."/>
            <person name="Huang H.X."/>
            <person name="Xiao X.J."/>
            <person name="Lin M."/>
            <person name="Wu X.Y."/>
            <person name="Wu W.L."/>
            <person name="Chen Y.Y."/>
            <person name="Chang S.B."/>
            <person name="Sakamoto S."/>
            <person name="Ohme-Takagi M."/>
            <person name="Yagi M."/>
            <person name="Zeng S.J."/>
            <person name="Shen C.Y."/>
            <person name="Yeh C.M."/>
            <person name="Luo Y.B."/>
            <person name="Tsai W.C."/>
            <person name="Van de Peer Y."/>
            <person name="Liu Z.J."/>
        </authorList>
    </citation>
    <scope>NUCLEOTIDE SEQUENCE [LARGE SCALE GENOMIC DNA]</scope>
    <source>
        <strain evidence="7">cv. Shenzhen</strain>
        <tissue evidence="6">Stem</tissue>
    </source>
</reference>
<keyword evidence="2 3" id="KW-0408">Iron</keyword>
<dbReference type="GO" id="GO:0016491">
    <property type="term" value="F:oxidoreductase activity"/>
    <property type="evidence" value="ECO:0007669"/>
    <property type="project" value="UniProtKB-KW"/>
</dbReference>
<dbReference type="Proteomes" id="UP000236161">
    <property type="component" value="Unassembled WGS sequence"/>
</dbReference>
<feature type="compositionally biased region" description="Basic residues" evidence="4">
    <location>
        <begin position="130"/>
        <end position="144"/>
    </location>
</feature>
<feature type="domain" description="Fe2OG dioxygenase" evidence="5">
    <location>
        <begin position="201"/>
        <end position="302"/>
    </location>
</feature>
<dbReference type="InterPro" id="IPR044861">
    <property type="entry name" value="IPNS-like_FE2OG_OXY"/>
</dbReference>
<protein>
    <submittedName>
        <fullName evidence="6">Gibberellin 20 oxidase 3</fullName>
    </submittedName>
</protein>
<dbReference type="FunFam" id="2.60.120.330:FF:000012">
    <property type="entry name" value="Gibberellin 20 oxidase 1"/>
    <property type="match status" value="1"/>
</dbReference>
<keyword evidence="3" id="KW-0560">Oxidoreductase</keyword>
<organism evidence="6 7">
    <name type="scientific">Apostasia shenzhenica</name>
    <dbReference type="NCBI Taxonomy" id="1088818"/>
    <lineage>
        <taxon>Eukaryota</taxon>
        <taxon>Viridiplantae</taxon>
        <taxon>Streptophyta</taxon>
        <taxon>Embryophyta</taxon>
        <taxon>Tracheophyta</taxon>
        <taxon>Spermatophyta</taxon>
        <taxon>Magnoliopsida</taxon>
        <taxon>Liliopsida</taxon>
        <taxon>Asparagales</taxon>
        <taxon>Orchidaceae</taxon>
        <taxon>Apostasioideae</taxon>
        <taxon>Apostasia</taxon>
    </lineage>
</organism>
<dbReference type="OrthoDB" id="288590at2759"/>
<name>A0A2I0AFK2_9ASPA</name>
<evidence type="ECO:0000313" key="7">
    <source>
        <dbReference type="Proteomes" id="UP000236161"/>
    </source>
</evidence>
<dbReference type="InterPro" id="IPR027443">
    <property type="entry name" value="IPNS-like_sf"/>
</dbReference>
<dbReference type="EMBL" id="KZ451982">
    <property type="protein sequence ID" value="PKA54317.1"/>
    <property type="molecule type" value="Genomic_DNA"/>
</dbReference>
<evidence type="ECO:0000313" key="6">
    <source>
        <dbReference type="EMBL" id="PKA54317.1"/>
    </source>
</evidence>
<dbReference type="STRING" id="1088818.A0A2I0AFK2"/>
<dbReference type="InterPro" id="IPR050295">
    <property type="entry name" value="Plant_2OG-oxidoreductases"/>
</dbReference>
<feature type="compositionally biased region" description="Basic and acidic residues" evidence="4">
    <location>
        <begin position="149"/>
        <end position="159"/>
    </location>
</feature>
<dbReference type="PANTHER" id="PTHR47991">
    <property type="entry name" value="OXOGLUTARATE/IRON-DEPENDENT DIOXYGENASE"/>
    <property type="match status" value="1"/>
</dbReference>
<dbReference type="PROSITE" id="PS51471">
    <property type="entry name" value="FE2OG_OXY"/>
    <property type="match status" value="1"/>
</dbReference>
<accession>A0A2I0AFK2</accession>
<evidence type="ECO:0000256" key="3">
    <source>
        <dbReference type="RuleBase" id="RU003682"/>
    </source>
</evidence>
<keyword evidence="1 3" id="KW-0479">Metal-binding</keyword>
<dbReference type="Gene3D" id="2.60.120.330">
    <property type="entry name" value="B-lactam Antibiotic, Isopenicillin N Synthase, Chain"/>
    <property type="match status" value="1"/>
</dbReference>
<feature type="compositionally biased region" description="Low complexity" evidence="4">
    <location>
        <begin position="100"/>
        <end position="115"/>
    </location>
</feature>
<dbReference type="Pfam" id="PF03171">
    <property type="entry name" value="2OG-FeII_Oxy"/>
    <property type="match status" value="1"/>
</dbReference>
<evidence type="ECO:0000256" key="2">
    <source>
        <dbReference type="ARBA" id="ARBA00023004"/>
    </source>
</evidence>
<proteinExistence type="inferred from homology"/>
<dbReference type="AlphaFoldDB" id="A0A2I0AFK2"/>
<evidence type="ECO:0000256" key="4">
    <source>
        <dbReference type="SAM" id="MobiDB-lite"/>
    </source>
</evidence>
<dbReference type="InterPro" id="IPR005123">
    <property type="entry name" value="Oxoglu/Fe-dep_dioxygenase_dom"/>
</dbReference>